<reference evidence="11 12" key="1">
    <citation type="journal article" date="2020" name="Int. J. Syst. Evol. Microbiol.">
        <title>Paraburkholderia madseniana sp. nov., a phenolic acid-degrading bacterium isolated from acidic forest soil.</title>
        <authorList>
            <person name="Wilhelm R.C."/>
            <person name="Murphy S.J.L."/>
            <person name="Feriancek N.M."/>
            <person name="Karasz D.C."/>
            <person name="DeRito C.M."/>
            <person name="Newman J.D."/>
            <person name="Buckley D.H."/>
        </authorList>
    </citation>
    <scope>NUCLEOTIDE SEQUENCE [LARGE SCALE GENOMIC DNA]</scope>
    <source>
        <strain evidence="11 12">RP11</strain>
    </source>
</reference>
<evidence type="ECO:0000313" key="11">
    <source>
        <dbReference type="EMBL" id="KAE8757574.1"/>
    </source>
</evidence>
<dbReference type="InterPro" id="IPR004090">
    <property type="entry name" value="Chemotax_Me-accpt_rcpt"/>
</dbReference>
<comment type="caution">
    <text evidence="11">The sequence shown here is derived from an EMBL/GenBank/DDBJ whole genome shotgun (WGS) entry which is preliminary data.</text>
</comment>
<evidence type="ECO:0000256" key="6">
    <source>
        <dbReference type="ARBA" id="ARBA00023136"/>
    </source>
</evidence>
<keyword evidence="5 9" id="KW-1133">Transmembrane helix</keyword>
<dbReference type="FunFam" id="1.10.287.950:FF:000001">
    <property type="entry name" value="Methyl-accepting chemotaxis sensory transducer"/>
    <property type="match status" value="1"/>
</dbReference>
<evidence type="ECO:0000259" key="10">
    <source>
        <dbReference type="PROSITE" id="PS50111"/>
    </source>
</evidence>
<evidence type="ECO:0000256" key="3">
    <source>
        <dbReference type="ARBA" id="ARBA00022481"/>
    </source>
</evidence>
<feature type="domain" description="Methyl-accepting transducer" evidence="10">
    <location>
        <begin position="271"/>
        <end position="500"/>
    </location>
</feature>
<dbReference type="Gene3D" id="1.10.287.950">
    <property type="entry name" value="Methyl-accepting chemotaxis protein"/>
    <property type="match status" value="1"/>
</dbReference>
<dbReference type="InterPro" id="IPR051310">
    <property type="entry name" value="MCP_chemotaxis"/>
</dbReference>
<dbReference type="CDD" id="cd11386">
    <property type="entry name" value="MCP_signal"/>
    <property type="match status" value="1"/>
</dbReference>
<keyword evidence="6 9" id="KW-0472">Membrane</keyword>
<dbReference type="RefSeq" id="WP_154562922.1">
    <property type="nucleotide sequence ID" value="NZ_VOSW01000045.1"/>
</dbReference>
<evidence type="ECO:0000256" key="5">
    <source>
        <dbReference type="ARBA" id="ARBA00022989"/>
    </source>
</evidence>
<dbReference type="OrthoDB" id="8555762at2"/>
<dbReference type="SUPFAM" id="SSF58104">
    <property type="entry name" value="Methyl-accepting chemotaxis protein (MCP) signaling domain"/>
    <property type="match status" value="1"/>
</dbReference>
<dbReference type="Gene3D" id="3.30.450.20">
    <property type="entry name" value="PAS domain"/>
    <property type="match status" value="1"/>
</dbReference>
<dbReference type="PRINTS" id="PR00260">
    <property type="entry name" value="CHEMTRNSDUCR"/>
</dbReference>
<sequence length="531" mass="56498">MERFRLKVRLWLALTVMCMGILAIGLWGGFKTRDTMIADRQAELKSVVSVAYSVLDRYNGLVVAGTMSLADAQRTAMADLRAMRYDGAGGYLVLEDAHARVLMHGVRADLEGKDMSGFTDPKGRHVFKDGSDLAQREGEGFIHLQFLKPGSNQMAPKINYVRLYKPWDWTIVTGVFTDDIDAAFYTTLVQYVGAALILCLVVGLVIGVILRSILRQLGGEPAYAAQIASRIADGDLDVVVETKAGDNVSLLAAMQRMQHRLAQAIMQIRSGATLISTVSNEIAAGNADLSRRTEQQATALGETASSMEQITATVKQNADNAKQASQLAHNASETAARGGEVVGQVVETMRGISQSSHRIGDIIGVIEGIAFQTNILALNAAVEAARAGEEGRGFAVVAGEVRSLAQRSAAAAKEIKTLIEESAAQIEGGSQYVGRAGETMQEVVHAVRRVTDIMGEISAASVEQSSGIEQVNIAVASMDQTTQQNAALVEEASASADVLKAQTGQLAAAIAVFTLPGRGVNSVGHARRQTD</sequence>
<dbReference type="PANTHER" id="PTHR43531:SF14">
    <property type="entry name" value="METHYL-ACCEPTING CHEMOTAXIS PROTEIN I-RELATED"/>
    <property type="match status" value="1"/>
</dbReference>
<proteinExistence type="inferred from homology"/>
<dbReference type="AlphaFoldDB" id="A0A6N6WCS3"/>
<evidence type="ECO:0000256" key="7">
    <source>
        <dbReference type="ARBA" id="ARBA00029447"/>
    </source>
</evidence>
<dbReference type="GO" id="GO:0007165">
    <property type="term" value="P:signal transduction"/>
    <property type="evidence" value="ECO:0007669"/>
    <property type="project" value="UniProtKB-KW"/>
</dbReference>
<organism evidence="11 12">
    <name type="scientific">Paraburkholderia madseniana</name>
    <dbReference type="NCBI Taxonomy" id="2599607"/>
    <lineage>
        <taxon>Bacteria</taxon>
        <taxon>Pseudomonadati</taxon>
        <taxon>Pseudomonadota</taxon>
        <taxon>Betaproteobacteria</taxon>
        <taxon>Burkholderiales</taxon>
        <taxon>Burkholderiaceae</taxon>
        <taxon>Paraburkholderia</taxon>
    </lineage>
</organism>
<protein>
    <recommendedName>
        <fullName evidence="10">Methyl-accepting transducer domain-containing protein</fullName>
    </recommendedName>
</protein>
<dbReference type="Pfam" id="PF00015">
    <property type="entry name" value="MCPsignal"/>
    <property type="match status" value="1"/>
</dbReference>
<keyword evidence="4 9" id="KW-0812">Transmembrane</keyword>
<dbReference type="PROSITE" id="PS50111">
    <property type="entry name" value="CHEMOTAXIS_TRANSDUC_2"/>
    <property type="match status" value="1"/>
</dbReference>
<dbReference type="PANTHER" id="PTHR43531">
    <property type="entry name" value="PROTEIN ICFG"/>
    <property type="match status" value="1"/>
</dbReference>
<dbReference type="Pfam" id="PF17200">
    <property type="entry name" value="sCache_2"/>
    <property type="match status" value="1"/>
</dbReference>
<feature type="transmembrane region" description="Helical" evidence="9">
    <location>
        <begin position="188"/>
        <end position="210"/>
    </location>
</feature>
<accession>A0A6N6WCS3</accession>
<evidence type="ECO:0000313" key="12">
    <source>
        <dbReference type="Proteomes" id="UP000463700"/>
    </source>
</evidence>
<feature type="transmembrane region" description="Helical" evidence="9">
    <location>
        <begin position="12"/>
        <end position="30"/>
    </location>
</feature>
<evidence type="ECO:0000256" key="2">
    <source>
        <dbReference type="ARBA" id="ARBA00022475"/>
    </source>
</evidence>
<dbReference type="EMBL" id="VOSW01000045">
    <property type="protein sequence ID" value="KAE8757574.1"/>
    <property type="molecule type" value="Genomic_DNA"/>
</dbReference>
<dbReference type="GO" id="GO:0004888">
    <property type="term" value="F:transmembrane signaling receptor activity"/>
    <property type="evidence" value="ECO:0007669"/>
    <property type="project" value="InterPro"/>
</dbReference>
<comment type="similarity">
    <text evidence="7">Belongs to the methyl-accepting chemotaxis (MCP) protein family.</text>
</comment>
<dbReference type="GO" id="GO:0005886">
    <property type="term" value="C:plasma membrane"/>
    <property type="evidence" value="ECO:0007669"/>
    <property type="project" value="UniProtKB-SubCell"/>
</dbReference>
<dbReference type="SMART" id="SM01049">
    <property type="entry name" value="Cache_2"/>
    <property type="match status" value="1"/>
</dbReference>
<dbReference type="Proteomes" id="UP000463700">
    <property type="component" value="Unassembled WGS sequence"/>
</dbReference>
<evidence type="ECO:0000256" key="4">
    <source>
        <dbReference type="ARBA" id="ARBA00022692"/>
    </source>
</evidence>
<dbReference type="SMART" id="SM00283">
    <property type="entry name" value="MA"/>
    <property type="match status" value="1"/>
</dbReference>
<evidence type="ECO:0000256" key="9">
    <source>
        <dbReference type="SAM" id="Phobius"/>
    </source>
</evidence>
<keyword evidence="3" id="KW-0488">Methylation</keyword>
<evidence type="ECO:0000256" key="1">
    <source>
        <dbReference type="ARBA" id="ARBA00004651"/>
    </source>
</evidence>
<gene>
    <name evidence="11" type="ORF">FSO04_23385</name>
</gene>
<keyword evidence="2" id="KW-1003">Cell membrane</keyword>
<comment type="subcellular location">
    <subcellularLocation>
        <location evidence="1">Cell membrane</location>
        <topology evidence="1">Multi-pass membrane protein</topology>
    </subcellularLocation>
</comment>
<dbReference type="InterPro" id="IPR004089">
    <property type="entry name" value="MCPsignal_dom"/>
</dbReference>
<dbReference type="InterPro" id="IPR033480">
    <property type="entry name" value="sCache_2"/>
</dbReference>
<name>A0A6N6WCS3_9BURK</name>
<keyword evidence="8" id="KW-0807">Transducer</keyword>
<dbReference type="GO" id="GO:0006935">
    <property type="term" value="P:chemotaxis"/>
    <property type="evidence" value="ECO:0007669"/>
    <property type="project" value="InterPro"/>
</dbReference>
<evidence type="ECO:0000256" key="8">
    <source>
        <dbReference type="PROSITE-ProRule" id="PRU00284"/>
    </source>
</evidence>